<comment type="caution">
    <text evidence="2">The sequence shown here is derived from an EMBL/GenBank/DDBJ whole genome shotgun (WGS) entry which is preliminary data.</text>
</comment>
<accession>A0ABV3DNA2</accession>
<feature type="region of interest" description="Disordered" evidence="1">
    <location>
        <begin position="26"/>
        <end position="63"/>
    </location>
</feature>
<evidence type="ECO:0000313" key="2">
    <source>
        <dbReference type="EMBL" id="MEU8137234.1"/>
    </source>
</evidence>
<dbReference type="EMBL" id="JBEZFP010000082">
    <property type="protein sequence ID" value="MEU8137234.1"/>
    <property type="molecule type" value="Genomic_DNA"/>
</dbReference>
<dbReference type="Proteomes" id="UP001551482">
    <property type="component" value="Unassembled WGS sequence"/>
</dbReference>
<gene>
    <name evidence="2" type="ORF">AB0C36_27415</name>
</gene>
<feature type="compositionally biased region" description="Basic and acidic residues" evidence="1">
    <location>
        <begin position="26"/>
        <end position="35"/>
    </location>
</feature>
<name>A0ABV3DNA2_9ACTN</name>
<dbReference type="RefSeq" id="WP_358358830.1">
    <property type="nucleotide sequence ID" value="NZ_JBEZFP010000082.1"/>
</dbReference>
<organism evidence="2 3">
    <name type="scientific">Streptodolium elevatio</name>
    <dbReference type="NCBI Taxonomy" id="3157996"/>
    <lineage>
        <taxon>Bacteria</taxon>
        <taxon>Bacillati</taxon>
        <taxon>Actinomycetota</taxon>
        <taxon>Actinomycetes</taxon>
        <taxon>Kitasatosporales</taxon>
        <taxon>Streptomycetaceae</taxon>
        <taxon>Streptodolium</taxon>
    </lineage>
</organism>
<evidence type="ECO:0000256" key="1">
    <source>
        <dbReference type="SAM" id="MobiDB-lite"/>
    </source>
</evidence>
<evidence type="ECO:0000313" key="3">
    <source>
        <dbReference type="Proteomes" id="UP001551482"/>
    </source>
</evidence>
<protein>
    <submittedName>
        <fullName evidence="2">Uncharacterized protein</fullName>
    </submittedName>
</protein>
<keyword evidence="3" id="KW-1185">Reference proteome</keyword>
<reference evidence="2 3" key="1">
    <citation type="submission" date="2024-06" db="EMBL/GenBank/DDBJ databases">
        <title>The Natural Products Discovery Center: Release of the First 8490 Sequenced Strains for Exploring Actinobacteria Biosynthetic Diversity.</title>
        <authorList>
            <person name="Kalkreuter E."/>
            <person name="Kautsar S.A."/>
            <person name="Yang D."/>
            <person name="Bader C.D."/>
            <person name="Teijaro C.N."/>
            <person name="Fluegel L."/>
            <person name="Davis C.M."/>
            <person name="Simpson J.R."/>
            <person name="Lauterbach L."/>
            <person name="Steele A.D."/>
            <person name="Gui C."/>
            <person name="Meng S."/>
            <person name="Li G."/>
            <person name="Viehrig K."/>
            <person name="Ye F."/>
            <person name="Su P."/>
            <person name="Kiefer A.F."/>
            <person name="Nichols A."/>
            <person name="Cepeda A.J."/>
            <person name="Yan W."/>
            <person name="Fan B."/>
            <person name="Jiang Y."/>
            <person name="Adhikari A."/>
            <person name="Zheng C.-J."/>
            <person name="Schuster L."/>
            <person name="Cowan T.M."/>
            <person name="Smanski M.J."/>
            <person name="Chevrette M.G."/>
            <person name="De Carvalho L.P.S."/>
            <person name="Shen B."/>
        </authorList>
    </citation>
    <scope>NUCLEOTIDE SEQUENCE [LARGE SCALE GENOMIC DNA]</scope>
    <source>
        <strain evidence="2 3">NPDC048946</strain>
    </source>
</reference>
<sequence length="63" mass="6808">MSATKVAGQAVVPVLVSAREKTLDLEKYNNPRDIDAPDDDESGPVDTTKNVPAQTDRREPVSV</sequence>
<proteinExistence type="predicted"/>